<dbReference type="SUPFAM" id="SSF56112">
    <property type="entry name" value="Protein kinase-like (PK-like)"/>
    <property type="match status" value="1"/>
</dbReference>
<dbReference type="Pfam" id="PF02958">
    <property type="entry name" value="EcKL"/>
    <property type="match status" value="1"/>
</dbReference>
<dbReference type="InterPro" id="IPR015897">
    <property type="entry name" value="CHK_kinase-like"/>
</dbReference>
<organism evidence="2 3">
    <name type="scientific">Drosophila kikkawai</name>
    <name type="common">Fruit fly</name>
    <dbReference type="NCBI Taxonomy" id="30033"/>
    <lineage>
        <taxon>Eukaryota</taxon>
        <taxon>Metazoa</taxon>
        <taxon>Ecdysozoa</taxon>
        <taxon>Arthropoda</taxon>
        <taxon>Hexapoda</taxon>
        <taxon>Insecta</taxon>
        <taxon>Pterygota</taxon>
        <taxon>Neoptera</taxon>
        <taxon>Endopterygota</taxon>
        <taxon>Diptera</taxon>
        <taxon>Brachycera</taxon>
        <taxon>Muscomorpha</taxon>
        <taxon>Ephydroidea</taxon>
        <taxon>Drosophilidae</taxon>
        <taxon>Drosophila</taxon>
        <taxon>Sophophora</taxon>
    </lineage>
</organism>
<dbReference type="OrthoDB" id="8250698at2759"/>
<accession>A0A6P4HSF1</accession>
<dbReference type="AlphaFoldDB" id="A0A6P4HSF1"/>
<dbReference type="PANTHER" id="PTHR11012">
    <property type="entry name" value="PROTEIN KINASE-LIKE DOMAIN-CONTAINING"/>
    <property type="match status" value="1"/>
</dbReference>
<keyword evidence="2" id="KW-1185">Reference proteome</keyword>
<gene>
    <name evidence="3" type="primary">LOC108072016</name>
</gene>
<protein>
    <recommendedName>
        <fullName evidence="1">CHK kinase-like domain-containing protein</fullName>
    </recommendedName>
</protein>
<reference evidence="3" key="1">
    <citation type="submission" date="2025-08" db="UniProtKB">
        <authorList>
            <consortium name="RefSeq"/>
        </authorList>
    </citation>
    <scope>IDENTIFICATION</scope>
    <source>
        <strain evidence="3">14028-0561.14</strain>
        <tissue evidence="3">Whole fly</tissue>
    </source>
</reference>
<dbReference type="InterPro" id="IPR011009">
    <property type="entry name" value="Kinase-like_dom_sf"/>
</dbReference>
<dbReference type="InterPro" id="IPR004119">
    <property type="entry name" value="EcKL"/>
</dbReference>
<sequence>MPDNTDNSQFNPDELVPPKWLDTNFVAEVLRAHEKSPQLKVTDLNLSPACLNGDHYASIMFRAKAKYSTEKGDFEKSLVIKTMPEEEGQKKELIGSSPIFKTEVRMYSEVLPEFERILRQAGDNTKLFADCLYYSLEPHQVLIFEDLMERDYFVVRDRESTLDEVQRAYFKLAKWHAASLRVQQEQPDLLKGLNHGLFEIPNIMQEPFLENGISYFVELLNEEPELREYKPFFESIRGDFIQRLSAEWKDLRNNPRNDPYWVLCHGDFHLRNMMFQYQKGSFADCMLLDFQLSSLFPLTMDLVYSIYQLLEPEYRWKHWEDMMNYYYFVFEDVLKRIGYKGEMPTQSGFWQRLHQHKYYEFFLVSTFLPMQWALRDKSVVFIDILENEQKRKNLYFSQGYIKDVKILLARFEKLGYFKDIK</sequence>
<evidence type="ECO:0000259" key="1">
    <source>
        <dbReference type="SMART" id="SM00587"/>
    </source>
</evidence>
<dbReference type="Proteomes" id="UP001652661">
    <property type="component" value="Chromosome 3R"/>
</dbReference>
<dbReference type="Gene3D" id="3.90.1200.10">
    <property type="match status" value="1"/>
</dbReference>
<dbReference type="SMART" id="SM00587">
    <property type="entry name" value="CHK"/>
    <property type="match status" value="1"/>
</dbReference>
<dbReference type="GeneID" id="108072016"/>
<dbReference type="RefSeq" id="XP_017018485.1">
    <property type="nucleotide sequence ID" value="XM_017162996.3"/>
</dbReference>
<evidence type="ECO:0000313" key="3">
    <source>
        <dbReference type="RefSeq" id="XP_017018485.1"/>
    </source>
</evidence>
<feature type="domain" description="CHK kinase-like" evidence="1">
    <location>
        <begin position="142"/>
        <end position="336"/>
    </location>
</feature>
<proteinExistence type="predicted"/>
<dbReference type="PANTHER" id="PTHR11012:SF12">
    <property type="entry name" value="CHK KINASE-LIKE DOMAIN-CONTAINING PROTEIN-RELATED"/>
    <property type="match status" value="1"/>
</dbReference>
<evidence type="ECO:0000313" key="2">
    <source>
        <dbReference type="Proteomes" id="UP001652661"/>
    </source>
</evidence>
<name>A0A6P4HSF1_DROKI</name>